<dbReference type="Pfam" id="PF00858">
    <property type="entry name" value="ASC"/>
    <property type="match status" value="1"/>
</dbReference>
<dbReference type="GO" id="GO:0015280">
    <property type="term" value="F:ligand-gated sodium channel activity"/>
    <property type="evidence" value="ECO:0007669"/>
    <property type="project" value="TreeGrafter"/>
</dbReference>
<keyword evidence="3 12" id="KW-0813">Transport</keyword>
<accession>A0AAW1CLW2</accession>
<evidence type="ECO:0000313" key="15">
    <source>
        <dbReference type="Proteomes" id="UP001461498"/>
    </source>
</evidence>
<evidence type="ECO:0000256" key="4">
    <source>
        <dbReference type="ARBA" id="ARBA00022461"/>
    </source>
</evidence>
<dbReference type="Gene3D" id="2.60.470.10">
    <property type="entry name" value="Acid-sensing ion channels like domains"/>
    <property type="match status" value="1"/>
</dbReference>
<evidence type="ECO:0000256" key="2">
    <source>
        <dbReference type="ARBA" id="ARBA00007193"/>
    </source>
</evidence>
<evidence type="ECO:0000256" key="12">
    <source>
        <dbReference type="RuleBase" id="RU000679"/>
    </source>
</evidence>
<keyword evidence="15" id="KW-1185">Reference proteome</keyword>
<evidence type="ECO:0000256" key="7">
    <source>
        <dbReference type="ARBA" id="ARBA00023053"/>
    </source>
</evidence>
<keyword evidence="6 13" id="KW-1133">Transmembrane helix</keyword>
<comment type="similarity">
    <text evidence="2 12">Belongs to the amiloride-sensitive sodium channel (TC 1.A.6) family.</text>
</comment>
<keyword evidence="4 12" id="KW-0894">Sodium channel</keyword>
<keyword evidence="11 12" id="KW-0407">Ion channel</keyword>
<dbReference type="PANTHER" id="PTHR11690">
    <property type="entry name" value="AMILORIDE-SENSITIVE SODIUM CHANNEL-RELATED"/>
    <property type="match status" value="1"/>
</dbReference>
<dbReference type="InterPro" id="IPR001873">
    <property type="entry name" value="ENaC"/>
</dbReference>
<evidence type="ECO:0000256" key="9">
    <source>
        <dbReference type="ARBA" id="ARBA00023136"/>
    </source>
</evidence>
<dbReference type="PANTHER" id="PTHR11690:SF175">
    <property type="entry name" value="PICKPOCKET 13-RELATED"/>
    <property type="match status" value="1"/>
</dbReference>
<keyword evidence="9 13" id="KW-0472">Membrane</keyword>
<keyword evidence="7" id="KW-0915">Sodium</keyword>
<dbReference type="GO" id="GO:0005886">
    <property type="term" value="C:plasma membrane"/>
    <property type="evidence" value="ECO:0007669"/>
    <property type="project" value="TreeGrafter"/>
</dbReference>
<dbReference type="AlphaFoldDB" id="A0AAW1CLW2"/>
<proteinExistence type="inferred from homology"/>
<evidence type="ECO:0008006" key="16">
    <source>
        <dbReference type="Google" id="ProtNLM"/>
    </source>
</evidence>
<evidence type="ECO:0000256" key="3">
    <source>
        <dbReference type="ARBA" id="ARBA00022448"/>
    </source>
</evidence>
<evidence type="ECO:0000256" key="1">
    <source>
        <dbReference type="ARBA" id="ARBA00004141"/>
    </source>
</evidence>
<keyword evidence="10 12" id="KW-0739">Sodium transport</keyword>
<evidence type="ECO:0000313" key="14">
    <source>
        <dbReference type="EMBL" id="KAK9499911.1"/>
    </source>
</evidence>
<evidence type="ECO:0000256" key="5">
    <source>
        <dbReference type="ARBA" id="ARBA00022692"/>
    </source>
</evidence>
<protein>
    <recommendedName>
        <fullName evidence="16">Sodium channel protein Nach</fullName>
    </recommendedName>
</protein>
<keyword evidence="5 12" id="KW-0812">Transmembrane</keyword>
<keyword evidence="8 12" id="KW-0406">Ion transport</keyword>
<comment type="caution">
    <text evidence="14">The sequence shown here is derived from an EMBL/GenBank/DDBJ whole genome shotgun (WGS) entry which is preliminary data.</text>
</comment>
<dbReference type="PRINTS" id="PR01078">
    <property type="entry name" value="AMINACHANNEL"/>
</dbReference>
<evidence type="ECO:0000256" key="6">
    <source>
        <dbReference type="ARBA" id="ARBA00022989"/>
    </source>
</evidence>
<evidence type="ECO:0000256" key="10">
    <source>
        <dbReference type="ARBA" id="ARBA00023201"/>
    </source>
</evidence>
<comment type="subcellular location">
    <subcellularLocation>
        <location evidence="1">Membrane</location>
        <topology evidence="1">Multi-pass membrane protein</topology>
    </subcellularLocation>
</comment>
<dbReference type="Gene3D" id="1.10.287.770">
    <property type="entry name" value="YojJ-like"/>
    <property type="match status" value="1"/>
</dbReference>
<evidence type="ECO:0000256" key="8">
    <source>
        <dbReference type="ARBA" id="ARBA00023065"/>
    </source>
</evidence>
<name>A0AAW1CLW2_9HEMI</name>
<organism evidence="14 15">
    <name type="scientific">Rhynocoris fuscipes</name>
    <dbReference type="NCBI Taxonomy" id="488301"/>
    <lineage>
        <taxon>Eukaryota</taxon>
        <taxon>Metazoa</taxon>
        <taxon>Ecdysozoa</taxon>
        <taxon>Arthropoda</taxon>
        <taxon>Hexapoda</taxon>
        <taxon>Insecta</taxon>
        <taxon>Pterygota</taxon>
        <taxon>Neoptera</taxon>
        <taxon>Paraneoptera</taxon>
        <taxon>Hemiptera</taxon>
        <taxon>Heteroptera</taxon>
        <taxon>Panheteroptera</taxon>
        <taxon>Cimicomorpha</taxon>
        <taxon>Reduviidae</taxon>
        <taxon>Harpactorinae</taxon>
        <taxon>Harpactorini</taxon>
        <taxon>Rhynocoris</taxon>
    </lineage>
</organism>
<feature type="transmembrane region" description="Helical" evidence="13">
    <location>
        <begin position="354"/>
        <end position="381"/>
    </location>
</feature>
<evidence type="ECO:0000256" key="13">
    <source>
        <dbReference type="SAM" id="Phobius"/>
    </source>
</evidence>
<sequence length="436" mass="50142">MATWHNFQHNAVSFVVETTYLDWNTSFPAISICENEAPDKLFESAERLFGEDRNMNMDFFLRDITFFDGTCTSCTTHCGVTFNCTEDIEKLINEVRAPCNQFLDFCRWNGKPFDCCKYFLPVVTELGICYTSQSFHTSGMNVKEYLKSNRKTGPGRLDLTLYEAAVVYIHAPEDVPYINHPQEEKAVLNWGNILSLRFQVNEIENDPALRREVSVEQRNCRFPDENDIPMFKYYSYSTCVTYCRARAQIHYCNCTHHFMPKLPGIKTCTIEGLSCLTKYSETIRALRTEEIGNKGLVCNCIPSCLEPEYTVVSKIELPNKDYKNENFGSLVSIIMDSLPTQRFKRNVVRTRLDLVVSIGGTLGLFLGASLLSSAELIYYFFIRKKLPSSETSSSSKSDVINVKTIRMKRRHLDPEVFVKMSRHRTFAGDRIYPFLP</sequence>
<gene>
    <name evidence="14" type="ORF">O3M35_002850</name>
</gene>
<evidence type="ECO:0000256" key="11">
    <source>
        <dbReference type="ARBA" id="ARBA00023303"/>
    </source>
</evidence>
<dbReference type="Proteomes" id="UP001461498">
    <property type="component" value="Unassembled WGS sequence"/>
</dbReference>
<reference evidence="14 15" key="1">
    <citation type="submission" date="2022-12" db="EMBL/GenBank/DDBJ databases">
        <title>Chromosome-level genome assembly of true bugs.</title>
        <authorList>
            <person name="Ma L."/>
            <person name="Li H."/>
        </authorList>
    </citation>
    <scope>NUCLEOTIDE SEQUENCE [LARGE SCALE GENOMIC DNA]</scope>
    <source>
        <strain evidence="14">Lab_2022b</strain>
    </source>
</reference>
<dbReference type="EMBL" id="JAPXFL010000011">
    <property type="protein sequence ID" value="KAK9499911.1"/>
    <property type="molecule type" value="Genomic_DNA"/>
</dbReference>